<evidence type="ECO:0000256" key="1">
    <source>
        <dbReference type="SAM" id="MobiDB-lite"/>
    </source>
</evidence>
<keyword evidence="2" id="KW-1185">Reference proteome</keyword>
<evidence type="ECO:0000313" key="3">
    <source>
        <dbReference type="WBParaSite" id="PTRK_0000157300.1"/>
    </source>
</evidence>
<reference evidence="3" key="1">
    <citation type="submission" date="2017-02" db="UniProtKB">
        <authorList>
            <consortium name="WormBaseParasite"/>
        </authorList>
    </citation>
    <scope>IDENTIFICATION</scope>
</reference>
<sequence length="123" mass="13529">MPSPSALTVQRAQLQLVDLAGRGQRHGVKTDHDVGRPPRCDPALQRRQNGLVGDVAAFTQLHNQDRALAPLRVDAADHRRQRHFRQGRDDRLDVGRIDPFAAGLDQVLGAAGDHQIPAQADLR</sequence>
<feature type="region of interest" description="Disordered" evidence="1">
    <location>
        <begin position="20"/>
        <end position="44"/>
    </location>
</feature>
<proteinExistence type="predicted"/>
<protein>
    <submittedName>
        <fullName evidence="3">Secreted protein</fullName>
    </submittedName>
</protein>
<accession>A0A0N4Z3T0</accession>
<dbReference type="AlphaFoldDB" id="A0A0N4Z3T0"/>
<evidence type="ECO:0000313" key="2">
    <source>
        <dbReference type="Proteomes" id="UP000038045"/>
    </source>
</evidence>
<name>A0A0N4Z3T0_PARTI</name>
<organism evidence="2 3">
    <name type="scientific">Parastrongyloides trichosuri</name>
    <name type="common">Possum-specific nematode worm</name>
    <dbReference type="NCBI Taxonomy" id="131310"/>
    <lineage>
        <taxon>Eukaryota</taxon>
        <taxon>Metazoa</taxon>
        <taxon>Ecdysozoa</taxon>
        <taxon>Nematoda</taxon>
        <taxon>Chromadorea</taxon>
        <taxon>Rhabditida</taxon>
        <taxon>Tylenchina</taxon>
        <taxon>Panagrolaimomorpha</taxon>
        <taxon>Strongyloidoidea</taxon>
        <taxon>Strongyloididae</taxon>
        <taxon>Parastrongyloides</taxon>
    </lineage>
</organism>
<dbReference type="WBParaSite" id="PTRK_0000157300.1">
    <property type="protein sequence ID" value="PTRK_0000157300.1"/>
    <property type="gene ID" value="PTRK_0000157300"/>
</dbReference>
<dbReference type="Proteomes" id="UP000038045">
    <property type="component" value="Unplaced"/>
</dbReference>
<feature type="compositionally biased region" description="Basic and acidic residues" evidence="1">
    <location>
        <begin position="28"/>
        <end position="39"/>
    </location>
</feature>
<dbReference type="AntiFam" id="ANF00178">
    <property type="entry name" value="Shadow ORF (opposite dhbF)"/>
</dbReference>